<reference evidence="1 2" key="1">
    <citation type="submission" date="2018-03" db="EMBL/GenBank/DDBJ databases">
        <title>Genomic Encyclopedia of Archaeal and Bacterial Type Strains, Phase II (KMG-II): from individual species to whole genera.</title>
        <authorList>
            <person name="Goeker M."/>
        </authorList>
    </citation>
    <scope>NUCLEOTIDE SEQUENCE [LARGE SCALE GENOMIC DNA]</scope>
    <source>
        <strain evidence="1 2">DSM 29328</strain>
    </source>
</reference>
<dbReference type="Pfam" id="PF00756">
    <property type="entry name" value="Esterase"/>
    <property type="match status" value="1"/>
</dbReference>
<keyword evidence="2" id="KW-1185">Reference proteome</keyword>
<evidence type="ECO:0000313" key="1">
    <source>
        <dbReference type="EMBL" id="PRY26057.1"/>
    </source>
</evidence>
<dbReference type="OrthoDB" id="9803578at2"/>
<dbReference type="EMBL" id="PVTD01000001">
    <property type="protein sequence ID" value="PRY26057.1"/>
    <property type="molecule type" value="Genomic_DNA"/>
</dbReference>
<protein>
    <submittedName>
        <fullName evidence="1">Putative esterase</fullName>
    </submittedName>
</protein>
<dbReference type="PANTHER" id="PTHR48098">
    <property type="entry name" value="ENTEROCHELIN ESTERASE-RELATED"/>
    <property type="match status" value="1"/>
</dbReference>
<dbReference type="Gene3D" id="3.40.50.1820">
    <property type="entry name" value="alpha/beta hydrolase"/>
    <property type="match status" value="1"/>
</dbReference>
<dbReference type="InterPro" id="IPR050583">
    <property type="entry name" value="Mycobacterial_A85_antigen"/>
</dbReference>
<sequence length="335" mass="36556">MRKSHDIPAGSLHRITVSSSILHRNLLGDPGTREIVVYTPHGHDGAGLPLLVDLVGYTAGGPAHVNWKNFGENVPERLDRLIHEGAMPPVAVAFPDCFTRLGGNQYIDSTAMGPWATFLTTEMLEAVERRFGCGGVGRRGVFGKSSGGYGAIVHAMLHADTWSAAACLSGDMAFELCYLPDFPGALRAIAKAGSIEAFVTGFEAGPKFPGGQLHTLMALAMAATYDPDPDAFCGIRLPVDMETCELDEDRWAQWLAWDPVRMADNHVEALKSVKALWIECGTADQYNLLYGARRLTRLLDARGVKHVYEEFDDTHSSIDYRMDTCLPYLAKALTD</sequence>
<organism evidence="1 2">
    <name type="scientific">Aliiruegeria haliotis</name>
    <dbReference type="NCBI Taxonomy" id="1280846"/>
    <lineage>
        <taxon>Bacteria</taxon>
        <taxon>Pseudomonadati</taxon>
        <taxon>Pseudomonadota</taxon>
        <taxon>Alphaproteobacteria</taxon>
        <taxon>Rhodobacterales</taxon>
        <taxon>Roseobacteraceae</taxon>
        <taxon>Aliiruegeria</taxon>
    </lineage>
</organism>
<proteinExistence type="predicted"/>
<dbReference type="SUPFAM" id="SSF53474">
    <property type="entry name" value="alpha/beta-Hydrolases"/>
    <property type="match status" value="1"/>
</dbReference>
<gene>
    <name evidence="1" type="ORF">CLV78_101150</name>
</gene>
<dbReference type="InterPro" id="IPR029058">
    <property type="entry name" value="AB_hydrolase_fold"/>
</dbReference>
<name>A0A2T0RY20_9RHOB</name>
<comment type="caution">
    <text evidence="1">The sequence shown here is derived from an EMBL/GenBank/DDBJ whole genome shotgun (WGS) entry which is preliminary data.</text>
</comment>
<dbReference type="InterPro" id="IPR000801">
    <property type="entry name" value="Esterase-like"/>
</dbReference>
<accession>A0A2T0RY20</accession>
<dbReference type="RefSeq" id="WP_106202866.1">
    <property type="nucleotide sequence ID" value="NZ_PVTD01000001.1"/>
</dbReference>
<dbReference type="AlphaFoldDB" id="A0A2T0RY20"/>
<dbReference type="Proteomes" id="UP000239480">
    <property type="component" value="Unassembled WGS sequence"/>
</dbReference>
<evidence type="ECO:0000313" key="2">
    <source>
        <dbReference type="Proteomes" id="UP000239480"/>
    </source>
</evidence>